<dbReference type="GO" id="GO:0005524">
    <property type="term" value="F:ATP binding"/>
    <property type="evidence" value="ECO:0007669"/>
    <property type="project" value="UniProtKB-UniRule"/>
</dbReference>
<dbReference type="FunFam" id="3.30.200.20:FF:000166">
    <property type="entry name" value="Mitogen-activated protein kinase"/>
    <property type="match status" value="1"/>
</dbReference>
<dbReference type="PANTHER" id="PTHR24055">
    <property type="entry name" value="MITOGEN-ACTIVATED PROTEIN KINASE"/>
    <property type="match status" value="1"/>
</dbReference>
<evidence type="ECO:0000256" key="3">
    <source>
        <dbReference type="ARBA" id="ARBA00022679"/>
    </source>
</evidence>
<feature type="binding site" evidence="9">
    <location>
        <position position="52"/>
    </location>
    <ligand>
        <name>ATP</name>
        <dbReference type="ChEBI" id="CHEBI:30616"/>
    </ligand>
</feature>
<dbReference type="FunFam" id="1.10.510.10:FF:000238">
    <property type="entry name" value="Mitogen-activated protein kinase"/>
    <property type="match status" value="1"/>
</dbReference>
<dbReference type="GO" id="GO:0036064">
    <property type="term" value="C:ciliary basal body"/>
    <property type="evidence" value="ECO:0007669"/>
    <property type="project" value="UniProtKB-ARBA"/>
</dbReference>
<evidence type="ECO:0000256" key="2">
    <source>
        <dbReference type="ARBA" id="ARBA00022527"/>
    </source>
</evidence>
<gene>
    <name evidence="11" type="ORF">J437_LFUL004667</name>
</gene>
<comment type="catalytic activity">
    <reaction evidence="8">
        <text>L-seryl-[protein] + ATP = O-phospho-L-seryl-[protein] + ADP + H(+)</text>
        <dbReference type="Rhea" id="RHEA:17989"/>
        <dbReference type="Rhea" id="RHEA-COMP:9863"/>
        <dbReference type="Rhea" id="RHEA-COMP:11604"/>
        <dbReference type="ChEBI" id="CHEBI:15378"/>
        <dbReference type="ChEBI" id="CHEBI:29999"/>
        <dbReference type="ChEBI" id="CHEBI:30616"/>
        <dbReference type="ChEBI" id="CHEBI:83421"/>
        <dbReference type="ChEBI" id="CHEBI:456216"/>
        <dbReference type="EC" id="2.7.11.24"/>
    </reaction>
</comment>
<evidence type="ECO:0000256" key="5">
    <source>
        <dbReference type="ARBA" id="ARBA00022777"/>
    </source>
</evidence>
<feature type="domain" description="Protein kinase" evidence="10">
    <location>
        <begin position="22"/>
        <end position="319"/>
    </location>
</feature>
<protein>
    <recommendedName>
        <fullName evidence="1">mitogen-activated protein kinase</fullName>
        <ecNumber evidence="1">2.7.11.24</ecNumber>
    </recommendedName>
</protein>
<evidence type="ECO:0000313" key="11">
    <source>
        <dbReference type="EMBL" id="KAG8226949.1"/>
    </source>
</evidence>
<dbReference type="CDD" id="cd07852">
    <property type="entry name" value="STKc_MAPK15-like"/>
    <property type="match status" value="1"/>
</dbReference>
<dbReference type="Gene3D" id="1.10.510.10">
    <property type="entry name" value="Transferase(Phosphotransferase) domain 1"/>
    <property type="match status" value="1"/>
</dbReference>
<dbReference type="EMBL" id="KZ308305">
    <property type="protein sequence ID" value="KAG8226949.1"/>
    <property type="molecule type" value="Genomic_DNA"/>
</dbReference>
<evidence type="ECO:0000313" key="12">
    <source>
        <dbReference type="Proteomes" id="UP000792457"/>
    </source>
</evidence>
<dbReference type="InterPro" id="IPR017441">
    <property type="entry name" value="Protein_kinase_ATP_BS"/>
</dbReference>
<dbReference type="GO" id="GO:0004707">
    <property type="term" value="F:MAP kinase activity"/>
    <property type="evidence" value="ECO:0007669"/>
    <property type="project" value="UniProtKB-EC"/>
</dbReference>
<reference evidence="11" key="2">
    <citation type="submission" date="2017-10" db="EMBL/GenBank/DDBJ databases">
        <title>Ladona fulva Genome sequencing and assembly.</title>
        <authorList>
            <person name="Murali S."/>
            <person name="Richards S."/>
            <person name="Bandaranaike D."/>
            <person name="Bellair M."/>
            <person name="Blankenburg K."/>
            <person name="Chao H."/>
            <person name="Dinh H."/>
            <person name="Doddapaneni H."/>
            <person name="Dugan-Rocha S."/>
            <person name="Elkadiri S."/>
            <person name="Gnanaolivu R."/>
            <person name="Hernandez B."/>
            <person name="Skinner E."/>
            <person name="Javaid M."/>
            <person name="Lee S."/>
            <person name="Li M."/>
            <person name="Ming W."/>
            <person name="Munidasa M."/>
            <person name="Muniz J."/>
            <person name="Nguyen L."/>
            <person name="Hughes D."/>
            <person name="Osuji N."/>
            <person name="Pu L.-L."/>
            <person name="Puazo M."/>
            <person name="Qu C."/>
            <person name="Quiroz J."/>
            <person name="Raj R."/>
            <person name="Weissenberger G."/>
            <person name="Xin Y."/>
            <person name="Zou X."/>
            <person name="Han Y."/>
            <person name="Worley K."/>
            <person name="Muzny D."/>
            <person name="Gibbs R."/>
        </authorList>
    </citation>
    <scope>NUCLEOTIDE SEQUENCE</scope>
    <source>
        <strain evidence="11">Sampled in the wild</strain>
    </source>
</reference>
<name>A0A8K0K3K1_LADFU</name>
<dbReference type="PROSITE" id="PS01351">
    <property type="entry name" value="MAPK"/>
    <property type="match status" value="1"/>
</dbReference>
<dbReference type="InterPro" id="IPR000719">
    <property type="entry name" value="Prot_kinase_dom"/>
</dbReference>
<accession>A0A8K0K3K1</accession>
<dbReference type="SUPFAM" id="SSF56112">
    <property type="entry name" value="Protein kinase-like (PK-like)"/>
    <property type="match status" value="1"/>
</dbReference>
<keyword evidence="2" id="KW-0723">Serine/threonine-protein kinase</keyword>
<evidence type="ECO:0000256" key="6">
    <source>
        <dbReference type="ARBA" id="ARBA00022840"/>
    </source>
</evidence>
<dbReference type="Pfam" id="PF00069">
    <property type="entry name" value="Pkinase"/>
    <property type="match status" value="1"/>
</dbReference>
<dbReference type="PROSITE" id="PS50011">
    <property type="entry name" value="PROTEIN_KINASE_DOM"/>
    <property type="match status" value="1"/>
</dbReference>
<dbReference type="OrthoDB" id="192887at2759"/>
<evidence type="ECO:0000259" key="10">
    <source>
        <dbReference type="PROSITE" id="PS50011"/>
    </source>
</evidence>
<dbReference type="InterPro" id="IPR003527">
    <property type="entry name" value="MAP_kinase_CS"/>
</dbReference>
<dbReference type="EC" id="2.7.11.24" evidence="1"/>
<evidence type="ECO:0000256" key="1">
    <source>
        <dbReference type="ARBA" id="ARBA00012411"/>
    </source>
</evidence>
<dbReference type="AlphaFoldDB" id="A0A8K0K3K1"/>
<evidence type="ECO:0000256" key="7">
    <source>
        <dbReference type="ARBA" id="ARBA00047592"/>
    </source>
</evidence>
<keyword evidence="12" id="KW-1185">Reference proteome</keyword>
<dbReference type="InterPro" id="IPR011009">
    <property type="entry name" value="Kinase-like_dom_sf"/>
</dbReference>
<keyword evidence="5" id="KW-0418">Kinase</keyword>
<dbReference type="PROSITE" id="PS00107">
    <property type="entry name" value="PROTEIN_KINASE_ATP"/>
    <property type="match status" value="1"/>
</dbReference>
<evidence type="ECO:0000256" key="4">
    <source>
        <dbReference type="ARBA" id="ARBA00022741"/>
    </source>
</evidence>
<reference evidence="11" key="1">
    <citation type="submission" date="2013-04" db="EMBL/GenBank/DDBJ databases">
        <authorList>
            <person name="Qu J."/>
            <person name="Murali S.C."/>
            <person name="Bandaranaike D."/>
            <person name="Bellair M."/>
            <person name="Blankenburg K."/>
            <person name="Chao H."/>
            <person name="Dinh H."/>
            <person name="Doddapaneni H."/>
            <person name="Downs B."/>
            <person name="Dugan-Rocha S."/>
            <person name="Elkadiri S."/>
            <person name="Gnanaolivu R.D."/>
            <person name="Hernandez B."/>
            <person name="Javaid M."/>
            <person name="Jayaseelan J.C."/>
            <person name="Lee S."/>
            <person name="Li M."/>
            <person name="Ming W."/>
            <person name="Munidasa M."/>
            <person name="Muniz J."/>
            <person name="Nguyen L."/>
            <person name="Ongeri F."/>
            <person name="Osuji N."/>
            <person name="Pu L.-L."/>
            <person name="Puazo M."/>
            <person name="Qu C."/>
            <person name="Quiroz J."/>
            <person name="Raj R."/>
            <person name="Weissenberger G."/>
            <person name="Xin Y."/>
            <person name="Zou X."/>
            <person name="Han Y."/>
            <person name="Richards S."/>
            <person name="Worley K."/>
            <person name="Muzny D."/>
            <person name="Gibbs R."/>
        </authorList>
    </citation>
    <scope>NUCLEOTIDE SEQUENCE</scope>
    <source>
        <strain evidence="11">Sampled in the wild</strain>
    </source>
</reference>
<dbReference type="InterPro" id="IPR050117">
    <property type="entry name" value="MAPK"/>
</dbReference>
<comment type="catalytic activity">
    <reaction evidence="7">
        <text>L-threonyl-[protein] + ATP = O-phospho-L-threonyl-[protein] + ADP + H(+)</text>
        <dbReference type="Rhea" id="RHEA:46608"/>
        <dbReference type="Rhea" id="RHEA-COMP:11060"/>
        <dbReference type="Rhea" id="RHEA-COMP:11605"/>
        <dbReference type="ChEBI" id="CHEBI:15378"/>
        <dbReference type="ChEBI" id="CHEBI:30013"/>
        <dbReference type="ChEBI" id="CHEBI:30616"/>
        <dbReference type="ChEBI" id="CHEBI:61977"/>
        <dbReference type="ChEBI" id="CHEBI:456216"/>
        <dbReference type="EC" id="2.7.11.24"/>
    </reaction>
</comment>
<proteinExistence type="predicted"/>
<organism evidence="11 12">
    <name type="scientific">Ladona fulva</name>
    <name type="common">Scarce chaser dragonfly</name>
    <name type="synonym">Libellula fulva</name>
    <dbReference type="NCBI Taxonomy" id="123851"/>
    <lineage>
        <taxon>Eukaryota</taxon>
        <taxon>Metazoa</taxon>
        <taxon>Ecdysozoa</taxon>
        <taxon>Arthropoda</taxon>
        <taxon>Hexapoda</taxon>
        <taxon>Insecta</taxon>
        <taxon>Pterygota</taxon>
        <taxon>Palaeoptera</taxon>
        <taxon>Odonata</taxon>
        <taxon>Epiprocta</taxon>
        <taxon>Anisoptera</taxon>
        <taxon>Libelluloidea</taxon>
        <taxon>Libellulidae</taxon>
        <taxon>Ladona</taxon>
    </lineage>
</organism>
<sequence length="578" mass="66224">MAAKVKMNFPGKEVDNHITRRYDIRKRLGKGAYGIVWKATDRKTNETVAVKKIFDAFRNPTDAQRTFREIMFLKAFGTHPNIITLRNIHKAKNDRDIYLVFDYMDSDLHNVIKKGNLLKDIHIRYIMYQLLKATKYIHSGDVVHRDQKPSNILIDVNCHCKLADFGLARSLNPKESLDGKGTPEIIDPSLTDYVATRWYRAPEILVASKRYTKGIDMWSLGCILAEMLLGKPLFPGSSTINQVELIMNTIPKPSKEDIEGLCSGFGVSLLERAPSGPSKPIKHLLRNVRKDALDLVEKLLVFKPSKRLSAVEALDHPYVSRFHRVKDEPSMHYRVVPPLRDDVRLGVDDYRSNLYEYMRARQTSAQQNVPTETKKDTFSPPTITRCSKMHYLYQEKHESSPKKSTLPQISRSVKEIVPRTMPTAVRRNVSAQELRPNEKQEVNLKKTTNSDCGFECQKHQTSSPQKHANLVRAVLKNSVDAKRYTTAIIPKDCLRESLHQREEDKRRAYCNHRLSTNKTQVKIKQHLVLPQYNKIVQVKIEKCMGDAPNQLSSLKHLSPYRSKLSQASITGKYIGNKA</sequence>
<evidence type="ECO:0000256" key="8">
    <source>
        <dbReference type="ARBA" id="ARBA00048312"/>
    </source>
</evidence>
<dbReference type="Gene3D" id="3.30.200.20">
    <property type="entry name" value="Phosphorylase Kinase, domain 1"/>
    <property type="match status" value="1"/>
</dbReference>
<comment type="caution">
    <text evidence="11">The sequence shown here is derived from an EMBL/GenBank/DDBJ whole genome shotgun (WGS) entry which is preliminary data.</text>
</comment>
<keyword evidence="3" id="KW-0808">Transferase</keyword>
<keyword evidence="6 9" id="KW-0067">ATP-binding</keyword>
<evidence type="ECO:0000256" key="9">
    <source>
        <dbReference type="PROSITE-ProRule" id="PRU10141"/>
    </source>
</evidence>
<dbReference type="Proteomes" id="UP000792457">
    <property type="component" value="Unassembled WGS sequence"/>
</dbReference>
<keyword evidence="4 9" id="KW-0547">Nucleotide-binding</keyword>